<gene>
    <name evidence="1" type="ORF">GLOINDRAFT_14492</name>
</gene>
<sequence>TSNLNLNIHVRTNLEELDAEGTVLIVDYKMKILPTSAREMKRDFFGKWAQAIKRYVKLGFEVESGDDIENAIRILPVHVWQT</sequence>
<dbReference type="AlphaFoldDB" id="U9SKP7"/>
<feature type="non-terminal residue" evidence="1">
    <location>
        <position position="1"/>
    </location>
</feature>
<protein>
    <submittedName>
        <fullName evidence="1">Uncharacterized protein</fullName>
    </submittedName>
</protein>
<dbReference type="HOGENOM" id="CLU_2564774_0_0_1"/>
<dbReference type="EMBL" id="KI301929">
    <property type="protein sequence ID" value="ERZ94552.1"/>
    <property type="molecule type" value="Genomic_DNA"/>
</dbReference>
<evidence type="ECO:0000313" key="1">
    <source>
        <dbReference type="EMBL" id="ERZ94552.1"/>
    </source>
</evidence>
<name>U9SKP7_RHIID</name>
<organism evidence="1">
    <name type="scientific">Rhizophagus irregularis (strain DAOM 181602 / DAOM 197198 / MUCL 43194)</name>
    <name type="common">Arbuscular mycorrhizal fungus</name>
    <name type="synonym">Glomus intraradices</name>
    <dbReference type="NCBI Taxonomy" id="747089"/>
    <lineage>
        <taxon>Eukaryota</taxon>
        <taxon>Fungi</taxon>
        <taxon>Fungi incertae sedis</taxon>
        <taxon>Mucoromycota</taxon>
        <taxon>Glomeromycotina</taxon>
        <taxon>Glomeromycetes</taxon>
        <taxon>Glomerales</taxon>
        <taxon>Glomeraceae</taxon>
        <taxon>Rhizophagus</taxon>
    </lineage>
</organism>
<proteinExistence type="predicted"/>
<accession>U9SKP7</accession>
<reference evidence="1" key="1">
    <citation type="submission" date="2013-07" db="EMBL/GenBank/DDBJ databases">
        <title>The genome of an arbuscular mycorrhizal fungus provides insights into the evolution of the oldest plant symbiosis.</title>
        <authorList>
            <consortium name="DOE Joint Genome Institute"/>
            <person name="Tisserant E."/>
            <person name="Malbreil M."/>
            <person name="Kuo A."/>
            <person name="Kohler A."/>
            <person name="Symeonidi A."/>
            <person name="Balestrini R."/>
            <person name="Charron P."/>
            <person name="Duensing N."/>
            <person name="Frei-dit-Frey N."/>
            <person name="Gianinazzi-Pearson V."/>
            <person name="Gilbert B."/>
            <person name="Handa Y."/>
            <person name="Hijri M."/>
            <person name="Kaul R."/>
            <person name="Kawaguchi M."/>
            <person name="Krajinski F."/>
            <person name="Lammers P."/>
            <person name="Lapierre D."/>
            <person name="Masclaux F.G."/>
            <person name="Murat C."/>
            <person name="Morin E."/>
            <person name="Ndikumana S."/>
            <person name="Pagni M."/>
            <person name="Petitpierre D."/>
            <person name="Requena N."/>
            <person name="Rosikiewicz P."/>
            <person name="Riley R."/>
            <person name="Saito K."/>
            <person name="San Clemente H."/>
            <person name="Shapiro H."/>
            <person name="van Tuinen D."/>
            <person name="Becard G."/>
            <person name="Bonfante P."/>
            <person name="Paszkowski U."/>
            <person name="Shachar-Hill Y."/>
            <person name="Young J.P."/>
            <person name="Sanders I.R."/>
            <person name="Henrissat B."/>
            <person name="Rensing S.A."/>
            <person name="Grigoriev I.V."/>
            <person name="Corradi N."/>
            <person name="Roux C."/>
            <person name="Martin F."/>
        </authorList>
    </citation>
    <scope>NUCLEOTIDE SEQUENCE</scope>
    <source>
        <strain evidence="1">DAOM 197198</strain>
    </source>
</reference>